<proteinExistence type="predicted"/>
<sequence>MPPDLSLPPRAPTLGHYNDCNWDDAAFALYTLLADKVPLLAVASALEKQWLSQGNETHLVRPAAPVTAFQTLRDVVQAHIALDKGKRARSDGGAAADLEWWPTAFVVVVREDWDVEPGGLLFVFADEERGYAMDRFFFKVEDAYVMLSSLSFGDEEVARCKAVYGQEPET</sequence>
<dbReference type="Proteomes" id="UP000481861">
    <property type="component" value="Unassembled WGS sequence"/>
</dbReference>
<organism evidence="1 2">
    <name type="scientific">Massariosphaeria phaeospora</name>
    <dbReference type="NCBI Taxonomy" id="100035"/>
    <lineage>
        <taxon>Eukaryota</taxon>
        <taxon>Fungi</taxon>
        <taxon>Dikarya</taxon>
        <taxon>Ascomycota</taxon>
        <taxon>Pezizomycotina</taxon>
        <taxon>Dothideomycetes</taxon>
        <taxon>Pleosporomycetidae</taxon>
        <taxon>Pleosporales</taxon>
        <taxon>Pleosporales incertae sedis</taxon>
        <taxon>Massariosphaeria</taxon>
    </lineage>
</organism>
<reference evidence="1 2" key="1">
    <citation type="submission" date="2020-01" db="EMBL/GenBank/DDBJ databases">
        <authorList>
            <consortium name="DOE Joint Genome Institute"/>
            <person name="Haridas S."/>
            <person name="Albert R."/>
            <person name="Binder M."/>
            <person name="Bloem J."/>
            <person name="Labutti K."/>
            <person name="Salamov A."/>
            <person name="Andreopoulos B."/>
            <person name="Baker S.E."/>
            <person name="Barry K."/>
            <person name="Bills G."/>
            <person name="Bluhm B.H."/>
            <person name="Cannon C."/>
            <person name="Castanera R."/>
            <person name="Culley D.E."/>
            <person name="Daum C."/>
            <person name="Ezra D."/>
            <person name="Gonzalez J.B."/>
            <person name="Henrissat B."/>
            <person name="Kuo A."/>
            <person name="Liang C."/>
            <person name="Lipzen A."/>
            <person name="Lutzoni F."/>
            <person name="Magnuson J."/>
            <person name="Mondo S."/>
            <person name="Nolan M."/>
            <person name="Ohm R."/>
            <person name="Pangilinan J."/>
            <person name="Park H.-J.H."/>
            <person name="Ramirez L."/>
            <person name="Alfaro M."/>
            <person name="Sun H."/>
            <person name="Tritt A."/>
            <person name="Yoshinaga Y."/>
            <person name="Zwiers L.-H.L."/>
            <person name="Turgeon B.G."/>
            <person name="Goodwin S.B."/>
            <person name="Spatafora J.W."/>
            <person name="Crous P.W."/>
            <person name="Grigoriev I.V."/>
        </authorList>
    </citation>
    <scope>NUCLEOTIDE SEQUENCE [LARGE SCALE GENOMIC DNA]</scope>
    <source>
        <strain evidence="1 2">CBS 611.86</strain>
    </source>
</reference>
<protein>
    <submittedName>
        <fullName evidence="1">Uncharacterized protein</fullName>
    </submittedName>
</protein>
<evidence type="ECO:0000313" key="1">
    <source>
        <dbReference type="EMBL" id="KAF2865811.1"/>
    </source>
</evidence>
<dbReference type="OrthoDB" id="538223at2759"/>
<accession>A0A7C8I1T9</accession>
<name>A0A7C8I1T9_9PLEO</name>
<dbReference type="AlphaFoldDB" id="A0A7C8I1T9"/>
<comment type="caution">
    <text evidence="1">The sequence shown here is derived from an EMBL/GenBank/DDBJ whole genome shotgun (WGS) entry which is preliminary data.</text>
</comment>
<keyword evidence="2" id="KW-1185">Reference proteome</keyword>
<dbReference type="EMBL" id="JAADJZ010000031">
    <property type="protein sequence ID" value="KAF2865811.1"/>
    <property type="molecule type" value="Genomic_DNA"/>
</dbReference>
<gene>
    <name evidence="1" type="ORF">BDV95DRAFT_599500</name>
</gene>
<evidence type="ECO:0000313" key="2">
    <source>
        <dbReference type="Proteomes" id="UP000481861"/>
    </source>
</evidence>